<evidence type="ECO:0000313" key="3">
    <source>
        <dbReference type="Proteomes" id="UP000231252"/>
    </source>
</evidence>
<feature type="transmembrane region" description="Helical" evidence="1">
    <location>
        <begin position="228"/>
        <end position="259"/>
    </location>
</feature>
<feature type="transmembrane region" description="Helical" evidence="1">
    <location>
        <begin position="312"/>
        <end position="331"/>
    </location>
</feature>
<accession>A0A2H0XB68</accession>
<feature type="transmembrane region" description="Helical" evidence="1">
    <location>
        <begin position="266"/>
        <end position="283"/>
    </location>
</feature>
<sequence length="560" mass="64243">MQHWKKPFTLMFFAILFSFSCWLMFHTFGYDEKSQHMRIATKVSSDFLANIPLIRSFSLGDNLSKIFNGKLPEYPIFPGEPIRYHFIFYMLVGVLEKLGLRIDWALNIPSILGFFLLLSMIFLLSRKVFNSLAVAILSTVFFCFNGSFAFLRFFAEHPLSTTTLQDIAKNATFPAFAPWGAGDISAFWSLNIYTNQRHLAGAFALALLFIYTTLFMENKPWRKQIPWAIIWGLGLGIFPYFHQPVLLILGIFIVWYWFFIPSLRKFLTLVGLVGAFVVLPQILSLKHGPSLVTWYPGYLIHNSLTLKYFLLYWWQNLGLHSVLIPFGFLLASSKVKRLFFPLLIIFGVANLVTFTPEIAANHKFFNFALIVGNMLSAYIVVRFVTSFLYFRNLLPRFIGFASLAILMVFLTLSGIIDLFAIANDNIGLSPDVNSHPLARWVLYNTYPSDTILNADYTSPVLLSGRKVFLGWPYFSWGAGYDTDTRIRVKRLIFEAKSVDDQCILLKKYNLSYTVLVSPPEQLDFMPNYSIYLQNGTPVFKTKYGAIEYSVYDTKSYCHGV</sequence>
<feature type="transmembrane region" description="Helical" evidence="1">
    <location>
        <begin position="104"/>
        <end position="125"/>
    </location>
</feature>
<feature type="transmembrane region" description="Helical" evidence="1">
    <location>
        <begin position="199"/>
        <end position="216"/>
    </location>
</feature>
<dbReference type="AlphaFoldDB" id="A0A2H0XB68"/>
<evidence type="ECO:0000313" key="2">
    <source>
        <dbReference type="EMBL" id="PIS22101.1"/>
    </source>
</evidence>
<feature type="transmembrane region" description="Helical" evidence="1">
    <location>
        <begin position="175"/>
        <end position="192"/>
    </location>
</feature>
<proteinExistence type="predicted"/>
<dbReference type="EMBL" id="PEYU01000083">
    <property type="protein sequence ID" value="PIS22101.1"/>
    <property type="molecule type" value="Genomic_DNA"/>
</dbReference>
<keyword evidence="1" id="KW-0812">Transmembrane</keyword>
<gene>
    <name evidence="2" type="ORF">COT50_03745</name>
</gene>
<organism evidence="2 3">
    <name type="scientific">candidate division WWE3 bacterium CG08_land_8_20_14_0_20_41_10</name>
    <dbReference type="NCBI Taxonomy" id="1975085"/>
    <lineage>
        <taxon>Bacteria</taxon>
        <taxon>Katanobacteria</taxon>
    </lineage>
</organism>
<feature type="transmembrane region" description="Helical" evidence="1">
    <location>
        <begin position="397"/>
        <end position="422"/>
    </location>
</feature>
<keyword evidence="1" id="KW-0472">Membrane</keyword>
<evidence type="ECO:0008006" key="4">
    <source>
        <dbReference type="Google" id="ProtNLM"/>
    </source>
</evidence>
<feature type="transmembrane region" description="Helical" evidence="1">
    <location>
        <begin position="367"/>
        <end position="390"/>
    </location>
</feature>
<evidence type="ECO:0000256" key="1">
    <source>
        <dbReference type="SAM" id="Phobius"/>
    </source>
</evidence>
<protein>
    <recommendedName>
        <fullName evidence="4">Glycosyltransferase RgtA/B/C/D-like domain-containing protein</fullName>
    </recommendedName>
</protein>
<feature type="transmembrane region" description="Helical" evidence="1">
    <location>
        <begin position="7"/>
        <end position="25"/>
    </location>
</feature>
<reference evidence="3" key="1">
    <citation type="submission" date="2017-09" db="EMBL/GenBank/DDBJ databases">
        <title>Depth-based differentiation of microbial function through sediment-hosted aquifers and enrichment of novel symbionts in the deep terrestrial subsurface.</title>
        <authorList>
            <person name="Probst A.J."/>
            <person name="Ladd B."/>
            <person name="Jarett J.K."/>
            <person name="Geller-Mcgrath D.E."/>
            <person name="Sieber C.M.K."/>
            <person name="Emerson J.B."/>
            <person name="Anantharaman K."/>
            <person name="Thomas B.C."/>
            <person name="Malmstrom R."/>
            <person name="Stieglmeier M."/>
            <person name="Klingl A."/>
            <person name="Woyke T."/>
            <person name="Ryan C.M."/>
            <person name="Banfield J.F."/>
        </authorList>
    </citation>
    <scope>NUCLEOTIDE SEQUENCE [LARGE SCALE GENOMIC DNA]</scope>
</reference>
<comment type="caution">
    <text evidence="2">The sequence shown here is derived from an EMBL/GenBank/DDBJ whole genome shotgun (WGS) entry which is preliminary data.</text>
</comment>
<feature type="transmembrane region" description="Helical" evidence="1">
    <location>
        <begin position="338"/>
        <end position="355"/>
    </location>
</feature>
<dbReference type="Proteomes" id="UP000231252">
    <property type="component" value="Unassembled WGS sequence"/>
</dbReference>
<feature type="transmembrane region" description="Helical" evidence="1">
    <location>
        <begin position="132"/>
        <end position="155"/>
    </location>
</feature>
<name>A0A2H0XB68_UNCKA</name>
<keyword evidence="1" id="KW-1133">Transmembrane helix</keyword>
<dbReference type="PROSITE" id="PS51257">
    <property type="entry name" value="PROKAR_LIPOPROTEIN"/>
    <property type="match status" value="1"/>
</dbReference>